<keyword evidence="4" id="KW-0788">Thiol protease</keyword>
<comment type="similarity">
    <text evidence="1">Belongs to the peptidase C40 family.</text>
</comment>
<keyword evidence="8" id="KW-1185">Reference proteome</keyword>
<dbReference type="eggNOG" id="COG0791">
    <property type="taxonomic scope" value="Bacteria"/>
</dbReference>
<dbReference type="AlphaFoldDB" id="A0A0A0MAV6"/>
<feature type="domain" description="NlpC/P60" evidence="6">
    <location>
        <begin position="311"/>
        <end position="465"/>
    </location>
</feature>
<evidence type="ECO:0000256" key="4">
    <source>
        <dbReference type="ARBA" id="ARBA00022807"/>
    </source>
</evidence>
<evidence type="ECO:0000256" key="2">
    <source>
        <dbReference type="ARBA" id="ARBA00022670"/>
    </source>
</evidence>
<evidence type="ECO:0000313" key="7">
    <source>
        <dbReference type="EMBL" id="KGO99594.1"/>
    </source>
</evidence>
<dbReference type="PROSITE" id="PS51935">
    <property type="entry name" value="NLPC_P60"/>
    <property type="match status" value="1"/>
</dbReference>
<gene>
    <name evidence="7" type="ORF">N791_04555</name>
</gene>
<protein>
    <recommendedName>
        <fullName evidence="6">NlpC/P60 domain-containing protein</fullName>
    </recommendedName>
</protein>
<evidence type="ECO:0000256" key="3">
    <source>
        <dbReference type="ARBA" id="ARBA00022801"/>
    </source>
</evidence>
<keyword evidence="5" id="KW-0732">Signal</keyword>
<feature type="chain" id="PRO_5001973551" description="NlpC/P60 domain-containing protein" evidence="5">
    <location>
        <begin position="23"/>
        <end position="471"/>
    </location>
</feature>
<dbReference type="Proteomes" id="UP000030003">
    <property type="component" value="Unassembled WGS sequence"/>
</dbReference>
<evidence type="ECO:0000256" key="5">
    <source>
        <dbReference type="SAM" id="SignalP"/>
    </source>
</evidence>
<evidence type="ECO:0000256" key="1">
    <source>
        <dbReference type="ARBA" id="ARBA00007074"/>
    </source>
</evidence>
<proteinExistence type="inferred from homology"/>
<name>A0A0A0MAV6_9GAMM</name>
<dbReference type="Pfam" id="PF00877">
    <property type="entry name" value="NLPC_P60"/>
    <property type="match status" value="1"/>
</dbReference>
<dbReference type="EMBL" id="AVBH01000009">
    <property type="protein sequence ID" value="KGO99594.1"/>
    <property type="molecule type" value="Genomic_DNA"/>
</dbReference>
<evidence type="ECO:0000259" key="6">
    <source>
        <dbReference type="PROSITE" id="PS51935"/>
    </source>
</evidence>
<comment type="caution">
    <text evidence="7">The sequence shown here is derived from an EMBL/GenBank/DDBJ whole genome shotgun (WGS) entry which is preliminary data.</text>
</comment>
<dbReference type="Gene3D" id="3.90.1720.10">
    <property type="entry name" value="endopeptidase domain like (from Nostoc punctiforme)"/>
    <property type="match status" value="1"/>
</dbReference>
<accession>A0A0A0MAV6</accession>
<dbReference type="InterPro" id="IPR027017">
    <property type="entry name" value="P60_peptidase_YkfC"/>
</dbReference>
<dbReference type="GO" id="GO:0008234">
    <property type="term" value="F:cysteine-type peptidase activity"/>
    <property type="evidence" value="ECO:0007669"/>
    <property type="project" value="UniProtKB-KW"/>
</dbReference>
<feature type="signal peptide" evidence="5">
    <location>
        <begin position="1"/>
        <end position="22"/>
    </location>
</feature>
<dbReference type="InterPro" id="IPR039439">
    <property type="entry name" value="SH3b1_dom"/>
</dbReference>
<keyword evidence="2" id="KW-0645">Protease</keyword>
<dbReference type="GO" id="GO:0006508">
    <property type="term" value="P:proteolysis"/>
    <property type="evidence" value="ECO:0007669"/>
    <property type="project" value="UniProtKB-KW"/>
</dbReference>
<dbReference type="Pfam" id="PF12913">
    <property type="entry name" value="SH3_6"/>
    <property type="match status" value="1"/>
</dbReference>
<dbReference type="STRING" id="1385515.GCA_000423325_00263"/>
<dbReference type="InterPro" id="IPR038765">
    <property type="entry name" value="Papain-like_cys_pep_sf"/>
</dbReference>
<reference evidence="7 8" key="1">
    <citation type="submission" date="2013-08" db="EMBL/GenBank/DDBJ databases">
        <title>Genomic analysis of Lysobacter defluvii.</title>
        <authorList>
            <person name="Wang Q."/>
            <person name="Wang G."/>
        </authorList>
    </citation>
    <scope>NUCLEOTIDE SEQUENCE [LARGE SCALE GENOMIC DNA]</scope>
    <source>
        <strain evidence="7 8">IMMIB APB-9</strain>
    </source>
</reference>
<keyword evidence="3" id="KW-0378">Hydrolase</keyword>
<dbReference type="PIRSF" id="PIRSF019015">
    <property type="entry name" value="P60_peptidase_YkfC"/>
    <property type="match status" value="1"/>
</dbReference>
<evidence type="ECO:0000313" key="8">
    <source>
        <dbReference type="Proteomes" id="UP000030003"/>
    </source>
</evidence>
<dbReference type="SUPFAM" id="SSF54001">
    <property type="entry name" value="Cysteine proteinases"/>
    <property type="match status" value="1"/>
</dbReference>
<dbReference type="InterPro" id="IPR000064">
    <property type="entry name" value="NLP_P60_dom"/>
</dbReference>
<sequence length="471" mass="50884">MRSTLLALFLAAALLPGARGLAADAPQPAMVVLPELGVTRAQLDPGYWTAQLPEGAGELAAREDIEAQNARLFELDRSMYRLDQLGDSVEGDQVRGWVERLASFPPAVERWDVHGDPVPQATFDALRTELALDAIADTVPVRFGLVVERADLRAMPTAERMFSRPGDTDIDRLQESALFPGTPVAVVHASASGDWLFVVSPRYAAWIGADAVATGPRGEVLGYADARPYRIITGGVEHTVFTREEPRVSGLQLDMGIRLPLAGDLPAGPVNGQAAYTAHVLRMPVREEDGSLAFSPALLPLRADSSPDYLPLTAANIIGQSFKFLGERYGWGHAYGTRDCSGFVSEVYRSMGLQLPRNTSAQAVSPALSHWRFGKEHGRAERMAAVERLQVGDLVYIPGHVLMVIGEVDGEPWVIHDIHGGGYVDDAGEHHSLMLNGVSVTPLALMSDAETDYIDRMTSIVRPGGSLGERP</sequence>
<organism evidence="7 8">
    <name type="scientific">Lysobacter defluvii IMMIB APB-9 = DSM 18482</name>
    <dbReference type="NCBI Taxonomy" id="1385515"/>
    <lineage>
        <taxon>Bacteria</taxon>
        <taxon>Pseudomonadati</taxon>
        <taxon>Pseudomonadota</taxon>
        <taxon>Gammaproteobacteria</taxon>
        <taxon>Lysobacterales</taxon>
        <taxon>Lysobacteraceae</taxon>
        <taxon>Novilysobacter</taxon>
    </lineage>
</organism>